<protein>
    <recommendedName>
        <fullName evidence="2">tetrahydrofolate synthase</fullName>
        <ecNumber evidence="2">6.3.2.17</ecNumber>
    </recommendedName>
    <alternativeName>
        <fullName evidence="8">Tetrahydrofolylpolyglutamate synthase</fullName>
    </alternativeName>
</protein>
<proteinExistence type="inferred from homology"/>
<dbReference type="InterPro" id="IPR036565">
    <property type="entry name" value="Mur-like_cat_sf"/>
</dbReference>
<dbReference type="SUPFAM" id="SSF53623">
    <property type="entry name" value="MurD-like peptide ligases, catalytic domain"/>
    <property type="match status" value="1"/>
</dbReference>
<keyword evidence="14" id="KW-1185">Reference proteome</keyword>
<evidence type="ECO:0000313" key="13">
    <source>
        <dbReference type="EMBL" id="MBE9144200.1"/>
    </source>
</evidence>
<dbReference type="PANTHER" id="PTHR11136:SF0">
    <property type="entry name" value="DIHYDROFOLATE SYNTHETASE-RELATED"/>
    <property type="match status" value="1"/>
</dbReference>
<comment type="caution">
    <text evidence="13">The sequence shown here is derived from an EMBL/GenBank/DDBJ whole genome shotgun (WGS) entry which is preliminary data.</text>
</comment>
<comment type="similarity">
    <text evidence="1 10">Belongs to the folylpolyglutamate synthase family.</text>
</comment>
<evidence type="ECO:0000256" key="3">
    <source>
        <dbReference type="ARBA" id="ARBA00022598"/>
    </source>
</evidence>
<dbReference type="InterPro" id="IPR004101">
    <property type="entry name" value="Mur_ligase_C"/>
</dbReference>
<keyword evidence="7" id="KW-0460">Magnesium</keyword>
<dbReference type="InterPro" id="IPR036615">
    <property type="entry name" value="Mur_ligase_C_dom_sf"/>
</dbReference>
<dbReference type="NCBIfam" id="TIGR01499">
    <property type="entry name" value="folC"/>
    <property type="match status" value="1"/>
</dbReference>
<sequence>MNMETFLQRYQQFGIHLGLERIQQLLERLGNPHVDIPIIHIAGTNGKGSVCSYLSSILTQAGYHVGRYISPHLIDWTERLCINEQPISKLDFLQVLQQVEHAISPDEPPPTLFEVVTLAAWLYFAQKKVDIAVIEVGLGGRLDATNVCDHPLVSVITSISLDHQEYLGSTLAEIAFEKAGILKPGCPVVVGVLPPEAEKVIQQRGSELNCPVTWVKPAVWVGDQNRRRDAPKAYGIASPGRVSTFPIARYQGLEYPLPLFGEIQLMNSAIAIATAQILGQQGWNISEEVIAKGIEKAQWPGRLQWMTWKNHRLLIDGAHNPAAAEALRQYVDNLQGSSVTWVMGMLSTKDHTNIFKAVLRPGDRLYLVPIPDHAYAEPEQLATLAKTLCPDLNYCQLYPDLIPALEAAITEENTLPVLCGSLYLLGYFFQLLENK</sequence>
<keyword evidence="5 10" id="KW-0547">Nucleotide-binding</keyword>
<evidence type="ECO:0000256" key="4">
    <source>
        <dbReference type="ARBA" id="ARBA00022723"/>
    </source>
</evidence>
<dbReference type="EMBL" id="JADEWU010000027">
    <property type="protein sequence ID" value="MBE9144200.1"/>
    <property type="molecule type" value="Genomic_DNA"/>
</dbReference>
<keyword evidence="4" id="KW-0479">Metal-binding</keyword>
<evidence type="ECO:0000259" key="12">
    <source>
        <dbReference type="Pfam" id="PF08245"/>
    </source>
</evidence>
<organism evidence="13 14">
    <name type="scientific">Planktothrix mougeotii LEGE 06226</name>
    <dbReference type="NCBI Taxonomy" id="1828728"/>
    <lineage>
        <taxon>Bacteria</taxon>
        <taxon>Bacillati</taxon>
        <taxon>Cyanobacteriota</taxon>
        <taxon>Cyanophyceae</taxon>
        <taxon>Oscillatoriophycideae</taxon>
        <taxon>Oscillatoriales</taxon>
        <taxon>Microcoleaceae</taxon>
        <taxon>Planktothrix</taxon>
    </lineage>
</organism>
<accession>A0ABR9UCL8</accession>
<feature type="domain" description="Mur ligase central" evidence="12">
    <location>
        <begin position="41"/>
        <end position="275"/>
    </location>
</feature>
<dbReference type="Pfam" id="PF08245">
    <property type="entry name" value="Mur_ligase_M"/>
    <property type="match status" value="1"/>
</dbReference>
<evidence type="ECO:0000313" key="14">
    <source>
        <dbReference type="Proteomes" id="UP000640725"/>
    </source>
</evidence>
<dbReference type="EC" id="6.3.2.17" evidence="2"/>
<dbReference type="PROSITE" id="PS01011">
    <property type="entry name" value="FOLYLPOLYGLU_SYNT_1"/>
    <property type="match status" value="1"/>
</dbReference>
<dbReference type="InterPro" id="IPR018109">
    <property type="entry name" value="Folylpolyglutamate_synth_CS"/>
</dbReference>
<evidence type="ECO:0000256" key="5">
    <source>
        <dbReference type="ARBA" id="ARBA00022741"/>
    </source>
</evidence>
<evidence type="ECO:0000259" key="11">
    <source>
        <dbReference type="Pfam" id="PF02875"/>
    </source>
</evidence>
<dbReference type="Pfam" id="PF02875">
    <property type="entry name" value="Mur_ligase_C"/>
    <property type="match status" value="1"/>
</dbReference>
<evidence type="ECO:0000256" key="7">
    <source>
        <dbReference type="ARBA" id="ARBA00022842"/>
    </source>
</evidence>
<dbReference type="InterPro" id="IPR013221">
    <property type="entry name" value="Mur_ligase_cen"/>
</dbReference>
<reference evidence="13 14" key="1">
    <citation type="submission" date="2020-10" db="EMBL/GenBank/DDBJ databases">
        <authorList>
            <person name="Castelo-Branco R."/>
            <person name="Eusebio N."/>
            <person name="Adriana R."/>
            <person name="Vieira A."/>
            <person name="Brugerolle De Fraissinette N."/>
            <person name="Rezende De Castro R."/>
            <person name="Schneider M.P."/>
            <person name="Vasconcelos V."/>
            <person name="Leao P.N."/>
        </authorList>
    </citation>
    <scope>NUCLEOTIDE SEQUENCE [LARGE SCALE GENOMIC DNA]</scope>
    <source>
        <strain evidence="13 14">LEGE 06226</strain>
    </source>
</reference>
<dbReference type="InterPro" id="IPR001645">
    <property type="entry name" value="Folylpolyglutamate_synth"/>
</dbReference>
<evidence type="ECO:0000256" key="9">
    <source>
        <dbReference type="ARBA" id="ARBA00047493"/>
    </source>
</evidence>
<evidence type="ECO:0000256" key="2">
    <source>
        <dbReference type="ARBA" id="ARBA00013025"/>
    </source>
</evidence>
<evidence type="ECO:0000256" key="10">
    <source>
        <dbReference type="PIRNR" id="PIRNR001563"/>
    </source>
</evidence>
<evidence type="ECO:0000256" key="6">
    <source>
        <dbReference type="ARBA" id="ARBA00022840"/>
    </source>
</evidence>
<dbReference type="PIRSF" id="PIRSF001563">
    <property type="entry name" value="Folylpolyglu_synth"/>
    <property type="match status" value="1"/>
</dbReference>
<feature type="domain" description="Mur ligase C-terminal" evidence="11">
    <location>
        <begin position="301"/>
        <end position="420"/>
    </location>
</feature>
<evidence type="ECO:0000256" key="1">
    <source>
        <dbReference type="ARBA" id="ARBA00008276"/>
    </source>
</evidence>
<gene>
    <name evidence="13" type="ORF">IQ236_13365</name>
</gene>
<comment type="catalytic activity">
    <reaction evidence="9">
        <text>(6S)-5,6,7,8-tetrahydrofolyl-(gamma-L-Glu)(n) + L-glutamate + ATP = (6S)-5,6,7,8-tetrahydrofolyl-(gamma-L-Glu)(n+1) + ADP + phosphate + H(+)</text>
        <dbReference type="Rhea" id="RHEA:10580"/>
        <dbReference type="Rhea" id="RHEA-COMP:14738"/>
        <dbReference type="Rhea" id="RHEA-COMP:14740"/>
        <dbReference type="ChEBI" id="CHEBI:15378"/>
        <dbReference type="ChEBI" id="CHEBI:29985"/>
        <dbReference type="ChEBI" id="CHEBI:30616"/>
        <dbReference type="ChEBI" id="CHEBI:43474"/>
        <dbReference type="ChEBI" id="CHEBI:141005"/>
        <dbReference type="ChEBI" id="CHEBI:456216"/>
        <dbReference type="EC" id="6.3.2.17"/>
    </reaction>
</comment>
<dbReference type="RefSeq" id="WP_193869706.1">
    <property type="nucleotide sequence ID" value="NZ_JADEWU010000027.1"/>
</dbReference>
<keyword evidence="3 10" id="KW-0436">Ligase</keyword>
<name>A0ABR9UCL8_9CYAN</name>
<evidence type="ECO:0000256" key="8">
    <source>
        <dbReference type="ARBA" id="ARBA00030592"/>
    </source>
</evidence>
<keyword evidence="6 10" id="KW-0067">ATP-binding</keyword>
<dbReference type="PANTHER" id="PTHR11136">
    <property type="entry name" value="FOLYLPOLYGLUTAMATE SYNTHASE-RELATED"/>
    <property type="match status" value="1"/>
</dbReference>
<dbReference type="SUPFAM" id="SSF53244">
    <property type="entry name" value="MurD-like peptide ligases, peptide-binding domain"/>
    <property type="match status" value="1"/>
</dbReference>
<dbReference type="Gene3D" id="3.40.1190.10">
    <property type="entry name" value="Mur-like, catalytic domain"/>
    <property type="match status" value="1"/>
</dbReference>
<dbReference type="Gene3D" id="3.90.190.20">
    <property type="entry name" value="Mur ligase, C-terminal domain"/>
    <property type="match status" value="1"/>
</dbReference>
<dbReference type="Proteomes" id="UP000640725">
    <property type="component" value="Unassembled WGS sequence"/>
</dbReference>